<feature type="transmembrane region" description="Helical" evidence="1">
    <location>
        <begin position="104"/>
        <end position="122"/>
    </location>
</feature>
<dbReference type="Proteomes" id="UP000322139">
    <property type="component" value="Unassembled WGS sequence"/>
</dbReference>
<sequence length="125" mass="13681">MLFFMIRLLSGFFSGFLFMIWLPVSLPAKPGAALAQLLLSPGEFLAAAFAFSISFISFASCLKAGLETGRRLGGRAASGFEAAAGIAALLVCFLGLFFMGFWKAFLLFIFSFLYGIISIDFYRKR</sequence>
<comment type="caution">
    <text evidence="2">The sequence shown here is derived from an EMBL/GenBank/DDBJ whole genome shotgun (WGS) entry which is preliminary data.</text>
</comment>
<keyword evidence="1" id="KW-1133">Transmembrane helix</keyword>
<evidence type="ECO:0000313" key="3">
    <source>
        <dbReference type="Proteomes" id="UP000322139"/>
    </source>
</evidence>
<name>A0A5D4RGA0_9BACI</name>
<proteinExistence type="predicted"/>
<keyword evidence="1" id="KW-0812">Transmembrane</keyword>
<reference evidence="2 3" key="1">
    <citation type="submission" date="2019-08" db="EMBL/GenBank/DDBJ databases">
        <title>Bacillus genomes from the desert of Cuatro Cienegas, Coahuila.</title>
        <authorList>
            <person name="Olmedo-Alvarez G."/>
        </authorList>
    </citation>
    <scope>NUCLEOTIDE SEQUENCE [LARGE SCALE GENOMIC DNA]</scope>
    <source>
        <strain evidence="2 3">CH446_14T</strain>
    </source>
</reference>
<evidence type="ECO:0000313" key="2">
    <source>
        <dbReference type="EMBL" id="TYS49331.1"/>
    </source>
</evidence>
<evidence type="ECO:0000256" key="1">
    <source>
        <dbReference type="SAM" id="Phobius"/>
    </source>
</evidence>
<feature type="transmembrane region" description="Helical" evidence="1">
    <location>
        <begin position="45"/>
        <end position="66"/>
    </location>
</feature>
<gene>
    <name evidence="2" type="ORF">FZD51_08970</name>
</gene>
<feature type="transmembrane region" description="Helical" evidence="1">
    <location>
        <begin position="78"/>
        <end position="98"/>
    </location>
</feature>
<accession>A0A5D4RGA0</accession>
<dbReference type="AlphaFoldDB" id="A0A5D4RGA0"/>
<keyword evidence="1" id="KW-0472">Membrane</keyword>
<dbReference type="EMBL" id="VTER01000004">
    <property type="protein sequence ID" value="TYS49331.1"/>
    <property type="molecule type" value="Genomic_DNA"/>
</dbReference>
<organism evidence="2 3">
    <name type="scientific">Bacillus infantis</name>
    <dbReference type="NCBI Taxonomy" id="324767"/>
    <lineage>
        <taxon>Bacteria</taxon>
        <taxon>Bacillati</taxon>
        <taxon>Bacillota</taxon>
        <taxon>Bacilli</taxon>
        <taxon>Bacillales</taxon>
        <taxon>Bacillaceae</taxon>
        <taxon>Bacillus</taxon>
    </lineage>
</organism>
<dbReference type="RefSeq" id="WP_148974455.1">
    <property type="nucleotide sequence ID" value="NZ_JBNILB010000001.1"/>
</dbReference>
<protein>
    <submittedName>
        <fullName evidence="2">Uncharacterized protein</fullName>
    </submittedName>
</protein>